<accession>A0A553JQ48</accession>
<keyword evidence="3" id="KW-1185">Reference proteome</keyword>
<proteinExistence type="predicted"/>
<dbReference type="Proteomes" id="UP000318126">
    <property type="component" value="Unassembled WGS sequence"/>
</dbReference>
<dbReference type="RefSeq" id="WP_143564291.1">
    <property type="nucleotide sequence ID" value="NZ_BMPL01000007.1"/>
</dbReference>
<dbReference type="OrthoDB" id="6708205at2"/>
<keyword evidence="1" id="KW-0732">Signal</keyword>
<feature type="signal peptide" evidence="1">
    <location>
        <begin position="1"/>
        <end position="26"/>
    </location>
</feature>
<feature type="chain" id="PRO_5021912562" description="Carbohydrate-binding protein" evidence="1">
    <location>
        <begin position="27"/>
        <end position="854"/>
    </location>
</feature>
<sequence length="854" mass="95483">MTSFKLSLLASSLILAASAFSTPAFATNNSVNLANTMNTIHQKIDDRIAELREYASDESNVIIQDQTRYIKVNNSQYELTQDNYIMFDLPSSYTDGTAFRNVFDFIDDDWEISWYGFGMVLVNKIYGNYNYGNGCLIEYGPRGDVYTPTGSKHLVIETASCGVEEGETLTEKSFLGEGRKLDYSTFGYESADNFSPESVAINRDKVYVGNVHSSFSKIERFDLKTQQALPAITGFTLNGIDETYRVVSDVTEHNGRLYVASLSSNRVDIYDTTNNDNIVMSLGTGSWSGNTFDKTLTHPHSVAANNDYIFVADVSGKISVYAQSDVKQANHKNTKKHAFLSLPESNSIYRNLKMEVVGNELIASFDSSATYVFDIANIEAGQHLIEPKQTYAKTHRRNVYESARGDVFTGSTSGNVELFPAGTLVFTDSGVATPSTQQYSAYFDINTNTEATSKVAFDLAVENDILAMLQDRTVLLADIETLRIHQSNNTVSYTNDIDLTGSDVSHTPLLFNGESWESLTTNHEVRINRLLSGKQTLDALEITSYVAQPTHDLTVEARFNNDGAWVQLGSITQLDAFSSFKLGQTLQDNLYYPTANGLQSVAIKGLTDLSYLPANIIDIRLTSKTDELVKKITDLKPKWRLRFGTFNTGNWAKITPAYAREWMIIIANFAYMIDSPEFEHLWFNYRDSIGQGNNEFFGNAGPIDGSGGNFTAEDYKRVYDEFMNRDLINLGISTIGGGLGGGTTLGIDTWNYYSHYYNSGMGVVGHEFGHHWGSHDSSFSNSSRGLQLMTQDLHQMMIRCQSLPYLDDEINAFYKTPREEMYNGVDHRFRTPRPADNVNLVEGYFAEKPLLFVR</sequence>
<protein>
    <recommendedName>
        <fullName evidence="4">Carbohydrate-binding protein</fullName>
    </recommendedName>
</protein>
<name>A0A553JQ48_SHEHA</name>
<dbReference type="EMBL" id="VKGK01000009">
    <property type="protein sequence ID" value="TRY14589.1"/>
    <property type="molecule type" value="Genomic_DNA"/>
</dbReference>
<dbReference type="AlphaFoldDB" id="A0A553JQ48"/>
<dbReference type="SUPFAM" id="SSF63825">
    <property type="entry name" value="YWTD domain"/>
    <property type="match status" value="1"/>
</dbReference>
<evidence type="ECO:0008006" key="4">
    <source>
        <dbReference type="Google" id="ProtNLM"/>
    </source>
</evidence>
<evidence type="ECO:0000313" key="2">
    <source>
        <dbReference type="EMBL" id="TRY14589.1"/>
    </source>
</evidence>
<evidence type="ECO:0000313" key="3">
    <source>
        <dbReference type="Proteomes" id="UP000318126"/>
    </source>
</evidence>
<organism evidence="2 3">
    <name type="scientific">Shewanella hanedai</name>
    <name type="common">Alteromonas hanedai</name>
    <dbReference type="NCBI Taxonomy" id="25"/>
    <lineage>
        <taxon>Bacteria</taxon>
        <taxon>Pseudomonadati</taxon>
        <taxon>Pseudomonadota</taxon>
        <taxon>Gammaproteobacteria</taxon>
        <taxon>Alteromonadales</taxon>
        <taxon>Shewanellaceae</taxon>
        <taxon>Shewanella</taxon>
    </lineage>
</organism>
<evidence type="ECO:0000256" key="1">
    <source>
        <dbReference type="SAM" id="SignalP"/>
    </source>
</evidence>
<gene>
    <name evidence="2" type="ORF">FN961_09315</name>
</gene>
<reference evidence="3" key="1">
    <citation type="submission" date="2019-07" db="EMBL/GenBank/DDBJ databases">
        <title>Shewanella sp. YLB-08 draft genomic sequence.</title>
        <authorList>
            <person name="Yu L."/>
        </authorList>
    </citation>
    <scope>NUCLEOTIDE SEQUENCE [LARGE SCALE GENOMIC DNA]</scope>
    <source>
        <strain evidence="3">JCM 20706</strain>
    </source>
</reference>
<comment type="caution">
    <text evidence="2">The sequence shown here is derived from an EMBL/GenBank/DDBJ whole genome shotgun (WGS) entry which is preliminary data.</text>
</comment>